<sequence>MDAFLLYCLKMITCSAVMYAYYLLFLKDKTFHHYNRFYLLLTVIISVSLPLLKLSYFTIDVNPKLIFLFQNLQSTENPINHGITIHQIFYAVIGLVSVVLIAKLVIGLIRINHIKKSFPHEELQGIKFYQTNLDEAPFSFFRNLFWKQSIQMESAVGQQILKHEMVHIEQKHTWDKLFMQIMKSVFWMNPIFYIINKEINLIHEYLADNKAVKRSDTKAFAQMLLESHFPGTTLPATSPFLSSNLKKRLKMLTKSKTKYSYARRIFALPLLFMLSFAYLVNAKNKEIKKTNIEIEQAVQGMKKDTAIVDTTSLSSMPKAVRSAQEGLSSVNNQISNDNKLISEINKKISDKNKAINDLIKAKKDDSPEYLAKTKEVEALANEADKIINSARYQAMLKRSDDYAKQIDEYYNSAEWKEKVAQIERNAAEIEKKYNSPEYKKKVADMEQRALEMEKKYNSPEWKKKVADMEQRALEMEKKYNSPEYKLKIAAIEKRAAEMEKKYNSPEWKKKMADIEKRSAELEKKYNSPEWKKKIEEAAKSGSNVYIYNGKDYISANDGSKLNRVLNLSDFTMPDIELEKILKDLPTFEFKDFGFEDIGFGRELTAKEKRQYEKRKKEIQELQKKINEKRKDLRSEKSMVDRPWVVSSAKTIAAPRMSAAPSSGITLFKNDNLFTIDGLDFRNYSSGEMKFFINGKEVTKAEMDKIAPKDIKNVNVNKYNDKGEIRIETK</sequence>
<accession>A0A1T5GIN9</accession>
<dbReference type="STRING" id="619805.SAMN05660477_02898"/>
<keyword evidence="2" id="KW-0812">Transmembrane</keyword>
<feature type="coiled-coil region" evidence="1">
    <location>
        <begin position="601"/>
        <end position="638"/>
    </location>
</feature>
<evidence type="ECO:0000256" key="1">
    <source>
        <dbReference type="SAM" id="Coils"/>
    </source>
</evidence>
<reference evidence="4 5" key="1">
    <citation type="submission" date="2017-02" db="EMBL/GenBank/DDBJ databases">
        <authorList>
            <person name="Peterson S.W."/>
        </authorList>
    </citation>
    <scope>NUCLEOTIDE SEQUENCE [LARGE SCALE GENOMIC DNA]</scope>
    <source>
        <strain evidence="4 5">DSM 22323</strain>
    </source>
</reference>
<dbReference type="CDD" id="cd07341">
    <property type="entry name" value="M56_BlaR1_MecR1_like"/>
    <property type="match status" value="1"/>
</dbReference>
<feature type="transmembrane region" description="Helical" evidence="2">
    <location>
        <begin position="261"/>
        <end position="280"/>
    </location>
</feature>
<dbReference type="OrthoDB" id="1522859at2"/>
<name>A0A1T5GIN9_9FLAO</name>
<dbReference type="Pfam" id="PF05569">
    <property type="entry name" value="Peptidase_M56"/>
    <property type="match status" value="1"/>
</dbReference>
<proteinExistence type="predicted"/>
<feature type="transmembrane region" description="Helical" evidence="2">
    <location>
        <begin position="37"/>
        <end position="59"/>
    </location>
</feature>
<dbReference type="RefSeq" id="WP_079668115.1">
    <property type="nucleotide sequence ID" value="NZ_FUYZ01000012.1"/>
</dbReference>
<keyword evidence="2" id="KW-0472">Membrane</keyword>
<dbReference type="InterPro" id="IPR008756">
    <property type="entry name" value="Peptidase_M56"/>
</dbReference>
<keyword evidence="1" id="KW-0175">Coiled coil</keyword>
<dbReference type="AlphaFoldDB" id="A0A1T5GIN9"/>
<dbReference type="InterPro" id="IPR052173">
    <property type="entry name" value="Beta-lactam_resp_regulator"/>
</dbReference>
<feature type="transmembrane region" description="Helical" evidence="2">
    <location>
        <begin position="88"/>
        <end position="109"/>
    </location>
</feature>
<evidence type="ECO:0000313" key="5">
    <source>
        <dbReference type="Proteomes" id="UP000191112"/>
    </source>
</evidence>
<dbReference type="PANTHER" id="PTHR34978:SF3">
    <property type="entry name" value="SLR0241 PROTEIN"/>
    <property type="match status" value="1"/>
</dbReference>
<keyword evidence="2" id="KW-1133">Transmembrane helix</keyword>
<dbReference type="Proteomes" id="UP000191112">
    <property type="component" value="Unassembled WGS sequence"/>
</dbReference>
<evidence type="ECO:0000256" key="2">
    <source>
        <dbReference type="SAM" id="Phobius"/>
    </source>
</evidence>
<evidence type="ECO:0000259" key="3">
    <source>
        <dbReference type="Pfam" id="PF05569"/>
    </source>
</evidence>
<feature type="transmembrane region" description="Helical" evidence="2">
    <location>
        <begin position="6"/>
        <end position="25"/>
    </location>
</feature>
<keyword evidence="5" id="KW-1185">Reference proteome</keyword>
<organism evidence="4 5">
    <name type="scientific">Soonwooa buanensis</name>
    <dbReference type="NCBI Taxonomy" id="619805"/>
    <lineage>
        <taxon>Bacteria</taxon>
        <taxon>Pseudomonadati</taxon>
        <taxon>Bacteroidota</taxon>
        <taxon>Flavobacteriia</taxon>
        <taxon>Flavobacteriales</taxon>
        <taxon>Weeksellaceae</taxon>
        <taxon>Chryseobacterium group</taxon>
        <taxon>Soonwooa</taxon>
    </lineage>
</organism>
<dbReference type="PANTHER" id="PTHR34978">
    <property type="entry name" value="POSSIBLE SENSOR-TRANSDUCER PROTEIN BLAR"/>
    <property type="match status" value="1"/>
</dbReference>
<evidence type="ECO:0000313" key="4">
    <source>
        <dbReference type="EMBL" id="SKC08312.1"/>
    </source>
</evidence>
<dbReference type="EMBL" id="FUYZ01000012">
    <property type="protein sequence ID" value="SKC08312.1"/>
    <property type="molecule type" value="Genomic_DNA"/>
</dbReference>
<gene>
    <name evidence="4" type="ORF">SAMN05660477_02898</name>
</gene>
<feature type="coiled-coil region" evidence="1">
    <location>
        <begin position="412"/>
        <end position="455"/>
    </location>
</feature>
<feature type="domain" description="Peptidase M56" evidence="3">
    <location>
        <begin position="158"/>
        <end position="252"/>
    </location>
</feature>
<protein>
    <submittedName>
        <fullName evidence="4">BlaR1 peptidase M56</fullName>
    </submittedName>
</protein>